<evidence type="ECO:0008006" key="3">
    <source>
        <dbReference type="Google" id="ProtNLM"/>
    </source>
</evidence>
<name>A0A5C6BZC1_9BACT</name>
<keyword evidence="2" id="KW-1185">Reference proteome</keyword>
<dbReference type="AlphaFoldDB" id="A0A5C6BZC1"/>
<gene>
    <name evidence="1" type="ORF">Poly21_39770</name>
</gene>
<accession>A0A5C6BZC1</accession>
<organism evidence="1 2">
    <name type="scientific">Allorhodopirellula heiligendammensis</name>
    <dbReference type="NCBI Taxonomy" id="2714739"/>
    <lineage>
        <taxon>Bacteria</taxon>
        <taxon>Pseudomonadati</taxon>
        <taxon>Planctomycetota</taxon>
        <taxon>Planctomycetia</taxon>
        <taxon>Pirellulales</taxon>
        <taxon>Pirellulaceae</taxon>
        <taxon>Allorhodopirellula</taxon>
    </lineage>
</organism>
<sequence length="529" mass="58644">MSRMPRPTDRTLLRSVPLSLTSSRRGHACKRRTTFNLTAARSSPEKAGGGGGVNCSLLRTRRTSFVVAACVLLLVSPSVSVHAAEPVVREGVHLRLTSDVNDAALLADLVDSFDAAVPQWLAFWGLPTNAADNWKVDGYLMRDADAFRRSGALPDTLPPFENGFATPTAIWVHYQSTDYYNRHLILHEGVHALSFTLFGGSGPSWYSEGTAELLATHRDRQRAERDPRQANGLLAQSAQEFRINELPQSVDDSPMWGRYRVVAERRQAGELPTLASVLKLPTELNGDVETYTWCWAAAMMLTAYDDTREAYLHAARQGRDASPAFTTQFYRDISHQWPALRARWLLWLNDLEFGFDRARYRVGLSTDDPKYDGRNHSLNIDAARGWQSAGCWFPAGTLQLRAGGQCVIVAKENLQPSAEEAIAARDWLSTPAGITVHHHRGYPIGQLQVCVLPIPSAQDKKMAELDIQAPFFSRIVSAGDESTGSVADVATIQINSPSWVLFRINDAPGERGRYQRADNRGGYQVEIAR</sequence>
<proteinExistence type="predicted"/>
<evidence type="ECO:0000313" key="1">
    <source>
        <dbReference type="EMBL" id="TWU16771.1"/>
    </source>
</evidence>
<reference evidence="1 2" key="1">
    <citation type="journal article" date="2020" name="Antonie Van Leeuwenhoek">
        <title>Rhodopirellula heiligendammensis sp. nov., Rhodopirellula pilleata sp. nov., and Rhodopirellula solitaria sp. nov. isolated from natural or artificial marine surfaces in Northern Germany and California, USA, and emended description of the genus Rhodopirellula.</title>
        <authorList>
            <person name="Kallscheuer N."/>
            <person name="Wiegand S."/>
            <person name="Jogler M."/>
            <person name="Boedeker C."/>
            <person name="Peeters S.H."/>
            <person name="Rast P."/>
            <person name="Heuer A."/>
            <person name="Jetten M.S.M."/>
            <person name="Rohde M."/>
            <person name="Jogler C."/>
        </authorList>
    </citation>
    <scope>NUCLEOTIDE SEQUENCE [LARGE SCALE GENOMIC DNA]</scope>
    <source>
        <strain evidence="1 2">Poly21</strain>
    </source>
</reference>
<protein>
    <recommendedName>
        <fullName evidence="3">DUF1570 domain-containing protein</fullName>
    </recommendedName>
</protein>
<dbReference type="Proteomes" id="UP000319908">
    <property type="component" value="Unassembled WGS sequence"/>
</dbReference>
<dbReference type="EMBL" id="SJPU01000002">
    <property type="protein sequence ID" value="TWU16771.1"/>
    <property type="molecule type" value="Genomic_DNA"/>
</dbReference>
<evidence type="ECO:0000313" key="2">
    <source>
        <dbReference type="Proteomes" id="UP000319908"/>
    </source>
</evidence>
<comment type="caution">
    <text evidence="1">The sequence shown here is derived from an EMBL/GenBank/DDBJ whole genome shotgun (WGS) entry which is preliminary data.</text>
</comment>